<dbReference type="PANTHER" id="PTHR46769:SF2">
    <property type="entry name" value="FIBROCYSTIN-L ISOFORM 2 PRECURSOR-RELATED"/>
    <property type="match status" value="1"/>
</dbReference>
<sequence length="476" mass="47240">MTLAEPAAAFSATGAFQAVVSTAPTISSSSPTVGETEGGTAVVLLGTGFKKVDTTDLESVLFGVIPATRIEVVSDTKMIAVSPPGTGTVVITVKTSGGTSRSAPKFGYRMLLTATFDSVAAKAIGGTEIPVEVGGGSVGVSATAFASMKITATVGGLAAKVKWVDETHVKVVTPVSMKTGPAVIQFNHDGYAGTPSTSVVNVFPWVSSTAPTAANVVGGDTIKIAGAGFLSVDETNADAVTIGGVPATSFEVTSGTLITAVVPATSTIGTAVVKVTTPDASSADDGPLLSYRGPLAVDIADDQFLRAGGGTHVLAVTGGSLGDSTKDFAAAQITLLLGKTKLTPTYVDATHLRVTVPASNAESAEVRLLQGVVPGPAVTVPIAPVVTALSLIASPITGGKSIQVKVAGLGAATATDFTFGSNAATCQKGSASATVTYVCTVPSATDAGPVQVRFTSGSGAASRYSAAATFSYTDLD</sequence>
<dbReference type="Pfam" id="PF01833">
    <property type="entry name" value="TIG"/>
    <property type="match status" value="3"/>
</dbReference>
<protein>
    <recommendedName>
        <fullName evidence="2">IPT/TIG domain-containing protein</fullName>
    </recommendedName>
</protein>
<dbReference type="SMART" id="SM00429">
    <property type="entry name" value="IPT"/>
    <property type="match status" value="2"/>
</dbReference>
<comment type="caution">
    <text evidence="3">The sequence shown here is derived from an EMBL/GenBank/DDBJ whole genome shotgun (WGS) entry which is preliminary data.</text>
</comment>
<evidence type="ECO:0000259" key="2">
    <source>
        <dbReference type="SMART" id="SM00429"/>
    </source>
</evidence>
<dbReference type="InterPro" id="IPR014756">
    <property type="entry name" value="Ig_E-set"/>
</dbReference>
<organism evidence="3 4">
    <name type="scientific">Actinoplanes awajinensis subsp. mycoplanecinus</name>
    <dbReference type="NCBI Taxonomy" id="135947"/>
    <lineage>
        <taxon>Bacteria</taxon>
        <taxon>Bacillati</taxon>
        <taxon>Actinomycetota</taxon>
        <taxon>Actinomycetes</taxon>
        <taxon>Micromonosporales</taxon>
        <taxon>Micromonosporaceae</taxon>
        <taxon>Actinoplanes</taxon>
    </lineage>
</organism>
<evidence type="ECO:0000313" key="4">
    <source>
        <dbReference type="Proteomes" id="UP000053244"/>
    </source>
</evidence>
<keyword evidence="1" id="KW-0732">Signal</keyword>
<dbReference type="EMBL" id="LLZH01000318">
    <property type="protein sequence ID" value="KUL24945.1"/>
    <property type="molecule type" value="Genomic_DNA"/>
</dbReference>
<name>A0A101JDV7_9ACTN</name>
<proteinExistence type="predicted"/>
<feature type="domain" description="IPT/TIG" evidence="2">
    <location>
        <begin position="383"/>
        <end position="473"/>
    </location>
</feature>
<evidence type="ECO:0000313" key="3">
    <source>
        <dbReference type="EMBL" id="KUL24945.1"/>
    </source>
</evidence>
<dbReference type="InterPro" id="IPR052387">
    <property type="entry name" value="Fibrocystin"/>
</dbReference>
<dbReference type="InterPro" id="IPR013783">
    <property type="entry name" value="Ig-like_fold"/>
</dbReference>
<dbReference type="PANTHER" id="PTHR46769">
    <property type="entry name" value="POLYCYSTIC KIDNEY AND HEPATIC DISEASE 1 (AUTOSOMAL RECESSIVE)-LIKE 1"/>
    <property type="match status" value="1"/>
</dbReference>
<accession>A0A101JDV7</accession>
<dbReference type="InterPro" id="IPR002909">
    <property type="entry name" value="IPT_dom"/>
</dbReference>
<dbReference type="CDD" id="cd00102">
    <property type="entry name" value="IPT"/>
    <property type="match status" value="3"/>
</dbReference>
<feature type="domain" description="IPT/TIG" evidence="2">
    <location>
        <begin position="23"/>
        <end position="111"/>
    </location>
</feature>
<gene>
    <name evidence="3" type="ORF">ADL15_42500</name>
</gene>
<keyword evidence="4" id="KW-1185">Reference proteome</keyword>
<dbReference type="Gene3D" id="2.60.40.10">
    <property type="entry name" value="Immunoglobulins"/>
    <property type="match status" value="3"/>
</dbReference>
<dbReference type="AlphaFoldDB" id="A0A101JDV7"/>
<reference evidence="3 4" key="1">
    <citation type="submission" date="2015-10" db="EMBL/GenBank/DDBJ databases">
        <authorList>
            <person name="Gilbert D.G."/>
        </authorList>
    </citation>
    <scope>NUCLEOTIDE SEQUENCE [LARGE SCALE GENOMIC DNA]</scope>
    <source>
        <strain evidence="3 4">NRRL B-16712</strain>
    </source>
</reference>
<evidence type="ECO:0000256" key="1">
    <source>
        <dbReference type="ARBA" id="ARBA00022729"/>
    </source>
</evidence>
<dbReference type="Proteomes" id="UP000053244">
    <property type="component" value="Unassembled WGS sequence"/>
</dbReference>
<dbReference type="GO" id="GO:0005975">
    <property type="term" value="P:carbohydrate metabolic process"/>
    <property type="evidence" value="ECO:0007669"/>
    <property type="project" value="UniProtKB-ARBA"/>
</dbReference>
<dbReference type="SUPFAM" id="SSF81296">
    <property type="entry name" value="E set domains"/>
    <property type="match status" value="2"/>
</dbReference>